<evidence type="ECO:0000256" key="4">
    <source>
        <dbReference type="ARBA" id="ARBA00022475"/>
    </source>
</evidence>
<keyword evidence="4" id="KW-1003">Cell membrane</keyword>
<dbReference type="PROSITE" id="PS50928">
    <property type="entry name" value="ABC_TM1"/>
    <property type="match status" value="1"/>
</dbReference>
<dbReference type="SUPFAM" id="SSF161098">
    <property type="entry name" value="MetI-like"/>
    <property type="match status" value="1"/>
</dbReference>
<dbReference type="RefSeq" id="WP_378218054.1">
    <property type="nucleotide sequence ID" value="NZ_JBHRTK010000001.1"/>
</dbReference>
<evidence type="ECO:0000256" key="8">
    <source>
        <dbReference type="ARBA" id="ARBA00023136"/>
    </source>
</evidence>
<keyword evidence="12" id="KW-1185">Reference proteome</keyword>
<dbReference type="InterPro" id="IPR043429">
    <property type="entry name" value="ArtM/GltK/GlnP/TcyL/YhdX-like"/>
</dbReference>
<comment type="subcellular location">
    <subcellularLocation>
        <location evidence="1">Cell inner membrane</location>
        <topology evidence="1">Multi-pass membrane protein</topology>
    </subcellularLocation>
    <subcellularLocation>
        <location evidence="9">Cell membrane</location>
        <topology evidence="9">Multi-pass membrane protein</topology>
    </subcellularLocation>
</comment>
<feature type="transmembrane region" description="Helical" evidence="9">
    <location>
        <begin position="121"/>
        <end position="141"/>
    </location>
</feature>
<evidence type="ECO:0000313" key="11">
    <source>
        <dbReference type="EMBL" id="MFC3204821.1"/>
    </source>
</evidence>
<dbReference type="CDD" id="cd06261">
    <property type="entry name" value="TM_PBP2"/>
    <property type="match status" value="1"/>
</dbReference>
<comment type="caution">
    <text evidence="11">The sequence shown here is derived from an EMBL/GenBank/DDBJ whole genome shotgun (WGS) entry which is preliminary data.</text>
</comment>
<keyword evidence="8 9" id="KW-0472">Membrane</keyword>
<evidence type="ECO:0000256" key="7">
    <source>
        <dbReference type="ARBA" id="ARBA00022989"/>
    </source>
</evidence>
<reference evidence="12" key="1">
    <citation type="journal article" date="2019" name="Int. J. Syst. Evol. Microbiol.">
        <title>The Global Catalogue of Microorganisms (GCM) 10K type strain sequencing project: providing services to taxonomists for standard genome sequencing and annotation.</title>
        <authorList>
            <consortium name="The Broad Institute Genomics Platform"/>
            <consortium name="The Broad Institute Genome Sequencing Center for Infectious Disease"/>
            <person name="Wu L."/>
            <person name="Ma J."/>
        </authorList>
    </citation>
    <scope>NUCLEOTIDE SEQUENCE [LARGE SCALE GENOMIC DNA]</scope>
    <source>
        <strain evidence="12">KCTC 52165</strain>
    </source>
</reference>
<proteinExistence type="inferred from homology"/>
<dbReference type="Proteomes" id="UP001595583">
    <property type="component" value="Unassembled WGS sequence"/>
</dbReference>
<evidence type="ECO:0000259" key="10">
    <source>
        <dbReference type="PROSITE" id="PS50928"/>
    </source>
</evidence>
<feature type="transmembrane region" description="Helical" evidence="9">
    <location>
        <begin position="270"/>
        <end position="290"/>
    </location>
</feature>
<dbReference type="Pfam" id="PF00528">
    <property type="entry name" value="BPD_transp_1"/>
    <property type="match status" value="1"/>
</dbReference>
<keyword evidence="6" id="KW-0029">Amino-acid transport</keyword>
<dbReference type="NCBIfam" id="TIGR01726">
    <property type="entry name" value="HEQRo_perm_3TM"/>
    <property type="match status" value="1"/>
</dbReference>
<dbReference type="Gene3D" id="1.10.3720.10">
    <property type="entry name" value="MetI-like"/>
    <property type="match status" value="1"/>
</dbReference>
<evidence type="ECO:0000256" key="9">
    <source>
        <dbReference type="RuleBase" id="RU363032"/>
    </source>
</evidence>
<evidence type="ECO:0000256" key="1">
    <source>
        <dbReference type="ARBA" id="ARBA00004429"/>
    </source>
</evidence>
<keyword evidence="3 9" id="KW-0813">Transport</keyword>
<comment type="similarity">
    <text evidence="2">Belongs to the binding-protein-dependent transport system permease family. HisMQ subfamily.</text>
</comment>
<evidence type="ECO:0000256" key="5">
    <source>
        <dbReference type="ARBA" id="ARBA00022692"/>
    </source>
</evidence>
<protein>
    <submittedName>
        <fullName evidence="11">Amino acid ABC transporter permease</fullName>
    </submittedName>
</protein>
<evidence type="ECO:0000313" key="12">
    <source>
        <dbReference type="Proteomes" id="UP001595583"/>
    </source>
</evidence>
<evidence type="ECO:0000256" key="2">
    <source>
        <dbReference type="ARBA" id="ARBA00010072"/>
    </source>
</evidence>
<gene>
    <name evidence="11" type="ORF">ACFOHJ_01200</name>
</gene>
<keyword evidence="5 9" id="KW-0812">Transmembrane</keyword>
<dbReference type="InterPro" id="IPR035906">
    <property type="entry name" value="MetI-like_sf"/>
</dbReference>
<sequence length="323" mass="35592">MQAQKFDCPVPETPLDQAEPKRLHRDLASDQKLTVVPVRKPGRWVAAVVMAAVAVWLAHGIVTNPNFGWDVVFANLFEPVILRGLGLTLWLTVAAMCIGTVLSVILAVMRISENPFLNIPAGLYLWFFRGTPILVQLIFWYNLAFLIPKIYIGIPFGPTFFEGSANDLITPYSAALLGLGLNEGAYMAEIVRAGIMSVDQGQQEAARALGMRPGQILRRIVLPQAVRVIVPPTGNETIGMLKMTSLVSVIALSDLLYSVQTISSRTFQTIPLLLVACLWYLAITSVMTLVQGRIEKRFSRGHSVAPVSWSRWMFGGSAMRNLK</sequence>
<feature type="transmembrane region" description="Helical" evidence="9">
    <location>
        <begin position="82"/>
        <end position="109"/>
    </location>
</feature>
<dbReference type="PANTHER" id="PTHR30614">
    <property type="entry name" value="MEMBRANE COMPONENT OF AMINO ACID ABC TRANSPORTER"/>
    <property type="match status" value="1"/>
</dbReference>
<name>A0ABV7K772_9HYPH</name>
<organism evidence="11 12">
    <name type="scientific">Aquamicrobium soli</name>
    <dbReference type="NCBI Taxonomy" id="1811518"/>
    <lineage>
        <taxon>Bacteria</taxon>
        <taxon>Pseudomonadati</taxon>
        <taxon>Pseudomonadota</taxon>
        <taxon>Alphaproteobacteria</taxon>
        <taxon>Hyphomicrobiales</taxon>
        <taxon>Phyllobacteriaceae</taxon>
        <taxon>Aquamicrobium</taxon>
    </lineage>
</organism>
<evidence type="ECO:0000256" key="3">
    <source>
        <dbReference type="ARBA" id="ARBA00022448"/>
    </source>
</evidence>
<dbReference type="InterPro" id="IPR000515">
    <property type="entry name" value="MetI-like"/>
</dbReference>
<keyword evidence="7 9" id="KW-1133">Transmembrane helix</keyword>
<accession>A0ABV7K772</accession>
<feature type="domain" description="ABC transmembrane type-1" evidence="10">
    <location>
        <begin position="85"/>
        <end position="291"/>
    </location>
</feature>
<dbReference type="InterPro" id="IPR010065">
    <property type="entry name" value="AA_ABC_transptr_permease_3TM"/>
</dbReference>
<feature type="transmembrane region" description="Helical" evidence="9">
    <location>
        <begin position="44"/>
        <end position="62"/>
    </location>
</feature>
<dbReference type="PANTHER" id="PTHR30614:SF0">
    <property type="entry name" value="L-CYSTINE TRANSPORT SYSTEM PERMEASE PROTEIN TCYL"/>
    <property type="match status" value="1"/>
</dbReference>
<evidence type="ECO:0000256" key="6">
    <source>
        <dbReference type="ARBA" id="ARBA00022970"/>
    </source>
</evidence>
<dbReference type="EMBL" id="JBHRTK010000001">
    <property type="protein sequence ID" value="MFC3204821.1"/>
    <property type="molecule type" value="Genomic_DNA"/>
</dbReference>